<dbReference type="EMBL" id="LAQS01000005">
    <property type="protein sequence ID" value="KKZ75028.1"/>
    <property type="molecule type" value="Genomic_DNA"/>
</dbReference>
<evidence type="ECO:0000259" key="1">
    <source>
        <dbReference type="PROSITE" id="PS50056"/>
    </source>
</evidence>
<protein>
    <submittedName>
        <fullName evidence="2">Protein phosphatase</fullName>
    </submittedName>
</protein>
<accession>A0A2P2GU50</accession>
<evidence type="ECO:0000313" key="2">
    <source>
        <dbReference type="EMBL" id="KKZ75028.1"/>
    </source>
</evidence>
<dbReference type="SUPFAM" id="SSF52799">
    <property type="entry name" value="(Phosphotyrosine protein) phosphatases II"/>
    <property type="match status" value="1"/>
</dbReference>
<organism evidence="2 3">
    <name type="scientific">Streptomyces showdoensis</name>
    <dbReference type="NCBI Taxonomy" id="68268"/>
    <lineage>
        <taxon>Bacteria</taxon>
        <taxon>Bacillati</taxon>
        <taxon>Actinomycetota</taxon>
        <taxon>Actinomycetes</taxon>
        <taxon>Kitasatosporales</taxon>
        <taxon>Streptomycetaceae</taxon>
        <taxon>Streptomyces</taxon>
    </lineage>
</organism>
<keyword evidence="3" id="KW-1185">Reference proteome</keyword>
<evidence type="ECO:0000313" key="3">
    <source>
        <dbReference type="Proteomes" id="UP000265325"/>
    </source>
</evidence>
<dbReference type="AlphaFoldDB" id="A0A2P2GU50"/>
<dbReference type="OrthoDB" id="5197106at2"/>
<dbReference type="InterPro" id="IPR000387">
    <property type="entry name" value="Tyr_Pase_dom"/>
</dbReference>
<reference evidence="2 3" key="1">
    <citation type="submission" date="2015-05" db="EMBL/GenBank/DDBJ databases">
        <title>Draft Genome assembly of Streptomyces showdoensis.</title>
        <authorList>
            <person name="Thapa K.K."/>
            <person name="Metsa-Ketela M."/>
        </authorList>
    </citation>
    <scope>NUCLEOTIDE SEQUENCE [LARGE SCALE GENOMIC DNA]</scope>
    <source>
        <strain evidence="2 3">ATCC 15227</strain>
    </source>
</reference>
<proteinExistence type="predicted"/>
<dbReference type="InterPro" id="IPR029021">
    <property type="entry name" value="Prot-tyrosine_phosphatase-like"/>
</dbReference>
<gene>
    <name evidence="2" type="ORF">VO63_04235</name>
</gene>
<dbReference type="CDD" id="cd14494">
    <property type="entry name" value="PTP_DSP_cys"/>
    <property type="match status" value="1"/>
</dbReference>
<dbReference type="PROSITE" id="PS50056">
    <property type="entry name" value="TYR_PHOSPHATASE_2"/>
    <property type="match status" value="1"/>
</dbReference>
<sequence length="170" mass="18214">MKARQKDRGLPDPGAPWNEVAPGLWMGGHHWRDVSGVSRPAVVGSEFDLVISLFTRPGHGPDPAVEHHVADTPDGPLTAAQIHKVQDLALVAAQAVRDGRSVLVRCNAGYNRSGLVVGQALIELGQEAEAAIGVIRRKRSPWALNNPVFEQYLTTGLGVARLLADLDPLT</sequence>
<feature type="domain" description="Tyrosine specific protein phosphatases" evidence="1">
    <location>
        <begin position="83"/>
        <end position="139"/>
    </location>
</feature>
<dbReference type="RefSeq" id="WP_046906151.1">
    <property type="nucleotide sequence ID" value="NZ_BAAAXG010000023.1"/>
</dbReference>
<dbReference type="Proteomes" id="UP000265325">
    <property type="component" value="Unassembled WGS sequence"/>
</dbReference>
<comment type="caution">
    <text evidence="2">The sequence shown here is derived from an EMBL/GenBank/DDBJ whole genome shotgun (WGS) entry which is preliminary data.</text>
</comment>
<name>A0A2P2GU50_STREW</name>
<dbReference type="Gene3D" id="3.90.190.10">
    <property type="entry name" value="Protein tyrosine phosphatase superfamily"/>
    <property type="match status" value="1"/>
</dbReference>